<protein>
    <submittedName>
        <fullName evidence="1">Uncharacterized protein</fullName>
    </submittedName>
</protein>
<organism evidence="1">
    <name type="scientific">marine sediment metagenome</name>
    <dbReference type="NCBI Taxonomy" id="412755"/>
    <lineage>
        <taxon>unclassified sequences</taxon>
        <taxon>metagenomes</taxon>
        <taxon>ecological metagenomes</taxon>
    </lineage>
</organism>
<sequence length="130" mass="14138">MPRVNLNLTEAESLKPIPEDAYPATVMECGELAEGPKAHYVPVKVAISEGECEGRTFYVNLPIEGKGAGIFVDFINKCLDTDYDVDDLEELAFDTDELIGAELIINIKNEEYPKGSGDIRSGVKSTARAA</sequence>
<reference evidence="1" key="1">
    <citation type="journal article" date="2015" name="Nature">
        <title>Complex archaea that bridge the gap between prokaryotes and eukaryotes.</title>
        <authorList>
            <person name="Spang A."/>
            <person name="Saw J.H."/>
            <person name="Jorgensen S.L."/>
            <person name="Zaremba-Niedzwiedzka K."/>
            <person name="Martijn J."/>
            <person name="Lind A.E."/>
            <person name="van Eijk R."/>
            <person name="Schleper C."/>
            <person name="Guy L."/>
            <person name="Ettema T.J."/>
        </authorList>
    </citation>
    <scope>NUCLEOTIDE SEQUENCE</scope>
</reference>
<dbReference type="AlphaFoldDB" id="A0A0F9WPM2"/>
<gene>
    <name evidence="1" type="ORF">LCGC14_0252030</name>
</gene>
<proteinExistence type="predicted"/>
<accession>A0A0F9WPM2</accession>
<dbReference type="EMBL" id="LAZR01000131">
    <property type="protein sequence ID" value="KKN88131.1"/>
    <property type="molecule type" value="Genomic_DNA"/>
</dbReference>
<comment type="caution">
    <text evidence="1">The sequence shown here is derived from an EMBL/GenBank/DDBJ whole genome shotgun (WGS) entry which is preliminary data.</text>
</comment>
<evidence type="ECO:0000313" key="1">
    <source>
        <dbReference type="EMBL" id="KKN88131.1"/>
    </source>
</evidence>
<name>A0A0F9WPM2_9ZZZZ</name>